<evidence type="ECO:0000313" key="4">
    <source>
        <dbReference type="EMBL" id="SDM70864.1"/>
    </source>
</evidence>
<dbReference type="Pfam" id="PF03737">
    <property type="entry name" value="RraA-like"/>
    <property type="match status" value="1"/>
</dbReference>
<dbReference type="InterPro" id="IPR036704">
    <property type="entry name" value="RraA/RraA-like_sf"/>
</dbReference>
<sequence length="306" mass="33951">MFSKSLVLVPLLAASLSVSAQNINAPKELIQTFTSEFKGDRFPDGRPKVSDDLVKRLKDISLEEAWGVLRNEGYVNQFEAGWMQISPGKVLAGRVLTAQYMPSRPDMEKPIKDKGKAENRKGAPNSWPIDQLTENDVYVADGYGKIIDGTLIGDNLGNSIYAKSKTGVVFDGSVRDLEGLEEINGFTGFVRGFDPSFIKDMLMTGINYPIRIGRATVLPGDLVLGKKEGVIFIPAHLAEKVITTAEWIALTDDFGHQMLREGKYTPGEIDMKWSAAIVDTFRGWLKQHPEKVKMSAAQLEERMKKL</sequence>
<dbReference type="CDD" id="cd16841">
    <property type="entry name" value="RraA_family"/>
    <property type="match status" value="1"/>
</dbReference>
<feature type="signal peptide" evidence="3">
    <location>
        <begin position="1"/>
        <end position="20"/>
    </location>
</feature>
<dbReference type="EMBL" id="FNGS01000008">
    <property type="protein sequence ID" value="SDM70864.1"/>
    <property type="molecule type" value="Genomic_DNA"/>
</dbReference>
<dbReference type="SUPFAM" id="SSF89562">
    <property type="entry name" value="RraA-like"/>
    <property type="match status" value="1"/>
</dbReference>
<dbReference type="GO" id="GO:0046872">
    <property type="term" value="F:metal ion binding"/>
    <property type="evidence" value="ECO:0007669"/>
    <property type="project" value="UniProtKB-KW"/>
</dbReference>
<keyword evidence="3" id="KW-0732">Signal</keyword>
<feature type="binding site" evidence="1">
    <location>
        <position position="175"/>
    </location>
    <ligand>
        <name>substrate</name>
    </ligand>
</feature>
<dbReference type="RefSeq" id="WP_093207364.1">
    <property type="nucleotide sequence ID" value="NZ_FNGS01000008.1"/>
</dbReference>
<feature type="binding site" evidence="1">
    <location>
        <position position="176"/>
    </location>
    <ligand>
        <name>Mg(2+)</name>
        <dbReference type="ChEBI" id="CHEBI:18420"/>
    </ligand>
</feature>
<protein>
    <submittedName>
        <fullName evidence="4">Regulator of RNase E activity RraA</fullName>
    </submittedName>
</protein>
<feature type="compositionally biased region" description="Basic and acidic residues" evidence="2">
    <location>
        <begin position="105"/>
        <end position="121"/>
    </location>
</feature>
<evidence type="ECO:0000256" key="2">
    <source>
        <dbReference type="SAM" id="MobiDB-lite"/>
    </source>
</evidence>
<gene>
    <name evidence="4" type="ORF">SAMN04488090_4088</name>
</gene>
<keyword evidence="5" id="KW-1185">Reference proteome</keyword>
<accession>A0A1G9VFA0</accession>
<dbReference type="Proteomes" id="UP000198901">
    <property type="component" value="Unassembled WGS sequence"/>
</dbReference>
<evidence type="ECO:0000256" key="3">
    <source>
        <dbReference type="SAM" id="SignalP"/>
    </source>
</evidence>
<feature type="chain" id="PRO_5011518354" evidence="3">
    <location>
        <begin position="21"/>
        <end position="306"/>
    </location>
</feature>
<dbReference type="OrthoDB" id="108647at2"/>
<dbReference type="STRING" id="563176.SAMN04488090_4088"/>
<reference evidence="4 5" key="1">
    <citation type="submission" date="2016-10" db="EMBL/GenBank/DDBJ databases">
        <authorList>
            <person name="de Groot N.N."/>
        </authorList>
    </citation>
    <scope>NUCLEOTIDE SEQUENCE [LARGE SCALE GENOMIC DNA]</scope>
    <source>
        <strain evidence="4 5">DSM 21668</strain>
    </source>
</reference>
<proteinExistence type="predicted"/>
<dbReference type="Gene3D" id="3.50.30.40">
    <property type="entry name" value="Ribonuclease E inhibitor RraA/RraA-like"/>
    <property type="match status" value="1"/>
</dbReference>
<dbReference type="InterPro" id="IPR005493">
    <property type="entry name" value="RraA/RraA-like"/>
</dbReference>
<evidence type="ECO:0000256" key="1">
    <source>
        <dbReference type="PIRSR" id="PIRSR605493-1"/>
    </source>
</evidence>
<comment type="cofactor">
    <cofactor evidence="1">
        <name>Mg(2+)</name>
        <dbReference type="ChEBI" id="CHEBI:18420"/>
    </cofactor>
</comment>
<keyword evidence="1" id="KW-0479">Metal-binding</keyword>
<feature type="binding site" evidence="1">
    <location>
        <begin position="153"/>
        <end position="156"/>
    </location>
    <ligand>
        <name>substrate</name>
    </ligand>
</feature>
<evidence type="ECO:0000313" key="5">
    <source>
        <dbReference type="Proteomes" id="UP000198901"/>
    </source>
</evidence>
<dbReference type="AlphaFoldDB" id="A0A1G9VFA0"/>
<keyword evidence="1" id="KW-0460">Magnesium</keyword>
<organism evidence="4 5">
    <name type="scientific">Siphonobacter aquaeclarae</name>
    <dbReference type="NCBI Taxonomy" id="563176"/>
    <lineage>
        <taxon>Bacteria</taxon>
        <taxon>Pseudomonadati</taxon>
        <taxon>Bacteroidota</taxon>
        <taxon>Cytophagia</taxon>
        <taxon>Cytophagales</taxon>
        <taxon>Cytophagaceae</taxon>
        <taxon>Siphonobacter</taxon>
    </lineage>
</organism>
<feature type="region of interest" description="Disordered" evidence="2">
    <location>
        <begin position="104"/>
        <end position="126"/>
    </location>
</feature>
<name>A0A1G9VFA0_9BACT</name>